<proteinExistence type="predicted"/>
<evidence type="ECO:0000313" key="1">
    <source>
        <dbReference type="EMBL" id="CAA9304585.1"/>
    </source>
</evidence>
<dbReference type="AlphaFoldDB" id="A0A6J4KFQ4"/>
<reference evidence="1" key="1">
    <citation type="submission" date="2020-02" db="EMBL/GenBank/DDBJ databases">
        <authorList>
            <person name="Meier V. D."/>
        </authorList>
    </citation>
    <scope>NUCLEOTIDE SEQUENCE</scope>
    <source>
        <strain evidence="1">AVDCRST_MAG89</strain>
    </source>
</reference>
<protein>
    <submittedName>
        <fullName evidence="1">Uncharacterized protein</fullName>
    </submittedName>
</protein>
<gene>
    <name evidence="1" type="ORF">AVDCRST_MAG89-713</name>
</gene>
<sequence length="56" mass="6110">MALKLKDLFRGPTRSQPKGPLGVAVNIKSHNIPSAERSGRLMPGLLWWGLLVGVVF</sequence>
<name>A0A6J4KFQ4_9BACT</name>
<dbReference type="EMBL" id="CADCTV010000156">
    <property type="protein sequence ID" value="CAA9304585.1"/>
    <property type="molecule type" value="Genomic_DNA"/>
</dbReference>
<organism evidence="1">
    <name type="scientific">uncultured Gemmatimonadota bacterium</name>
    <dbReference type="NCBI Taxonomy" id="203437"/>
    <lineage>
        <taxon>Bacteria</taxon>
        <taxon>Pseudomonadati</taxon>
        <taxon>Gemmatimonadota</taxon>
        <taxon>environmental samples</taxon>
    </lineage>
</organism>
<accession>A0A6J4KFQ4</accession>